<comment type="caution">
    <text evidence="2">The sequence shown here is derived from an EMBL/GenBank/DDBJ whole genome shotgun (WGS) entry which is preliminary data.</text>
</comment>
<evidence type="ECO:0000259" key="1">
    <source>
        <dbReference type="Pfam" id="PF17107"/>
    </source>
</evidence>
<dbReference type="InterPro" id="IPR031352">
    <property type="entry name" value="SesA"/>
</dbReference>
<organism evidence="2 3">
    <name type="scientific">Moelleriella libera RCEF 2490</name>
    <dbReference type="NCBI Taxonomy" id="1081109"/>
    <lineage>
        <taxon>Eukaryota</taxon>
        <taxon>Fungi</taxon>
        <taxon>Dikarya</taxon>
        <taxon>Ascomycota</taxon>
        <taxon>Pezizomycotina</taxon>
        <taxon>Sordariomycetes</taxon>
        <taxon>Hypocreomycetidae</taxon>
        <taxon>Hypocreales</taxon>
        <taxon>Clavicipitaceae</taxon>
        <taxon>Moelleriella</taxon>
    </lineage>
</organism>
<protein>
    <submittedName>
        <fullName evidence="2">SesA</fullName>
    </submittedName>
</protein>
<gene>
    <name evidence="2" type="ORF">AAL_06567</name>
</gene>
<dbReference type="Pfam" id="PF17107">
    <property type="entry name" value="SesA"/>
    <property type="match status" value="1"/>
</dbReference>
<accession>A0A162IDE5</accession>
<evidence type="ECO:0000313" key="3">
    <source>
        <dbReference type="Proteomes" id="UP000078544"/>
    </source>
</evidence>
<dbReference type="STRING" id="1081109.A0A162IDE5"/>
<name>A0A162IDE5_9HYPO</name>
<dbReference type="AlphaFoldDB" id="A0A162IDE5"/>
<sequence>MPPSTIGDLATEILELVRASKERYATLVYDNTLGDVFHITALKLPAIEDALQALLPDDPWTVDALRACKAKAEMSLRIFTAVADAPDSTKVARYRDAVTAASQGVRIEDLVARMMLDLMFFAQQLKRRDQSQRLADGVENLGRLGPSLPPEECVVYLPRVSSGDRHWAIP</sequence>
<dbReference type="EMBL" id="AZGY01000017">
    <property type="protein sequence ID" value="KZZ91813.1"/>
    <property type="molecule type" value="Genomic_DNA"/>
</dbReference>
<dbReference type="OrthoDB" id="674604at2759"/>
<keyword evidence="3" id="KW-1185">Reference proteome</keyword>
<proteinExistence type="predicted"/>
<reference evidence="2 3" key="1">
    <citation type="journal article" date="2016" name="Genome Biol. Evol.">
        <title>Divergent and convergent evolution of fungal pathogenicity.</title>
        <authorList>
            <person name="Shang Y."/>
            <person name="Xiao G."/>
            <person name="Zheng P."/>
            <person name="Cen K."/>
            <person name="Zhan S."/>
            <person name="Wang C."/>
        </authorList>
    </citation>
    <scope>NUCLEOTIDE SEQUENCE [LARGE SCALE GENOMIC DNA]</scope>
    <source>
        <strain evidence="2 3">RCEF 2490</strain>
    </source>
</reference>
<evidence type="ECO:0000313" key="2">
    <source>
        <dbReference type="EMBL" id="KZZ91813.1"/>
    </source>
</evidence>
<dbReference type="Proteomes" id="UP000078544">
    <property type="component" value="Unassembled WGS sequence"/>
</dbReference>
<feature type="domain" description="NACHT-NTPase and P-loop NTPases N-terminal" evidence="1">
    <location>
        <begin position="12"/>
        <end position="118"/>
    </location>
</feature>